<evidence type="ECO:0000256" key="5">
    <source>
        <dbReference type="ARBA" id="ARBA00036184"/>
    </source>
</evidence>
<organism evidence="17 18">
    <name type="scientific">Nitrincola lacisaponensis</name>
    <dbReference type="NCBI Taxonomy" id="267850"/>
    <lineage>
        <taxon>Bacteria</taxon>
        <taxon>Pseudomonadati</taxon>
        <taxon>Pseudomonadota</taxon>
        <taxon>Gammaproteobacteria</taxon>
        <taxon>Oceanospirillales</taxon>
        <taxon>Oceanospirillaceae</taxon>
        <taxon>Nitrincola</taxon>
    </lineage>
</organism>
<dbReference type="STRING" id="267850.ADINL_2861"/>
<evidence type="ECO:0000256" key="7">
    <source>
        <dbReference type="ARBA" id="ARBA00037305"/>
    </source>
</evidence>
<evidence type="ECO:0000256" key="11">
    <source>
        <dbReference type="ARBA" id="ARBA00041266"/>
    </source>
</evidence>
<sequence>MIDLLYADDVMVVVSKPDNLLSVPGIGEAKRDCLVTRLQLEFPTIRIVHRLDYATSGLLVLALNAGSHRALSIQFQERVPKKRYQALVTGNLAETQGKIDLPLSPDWENRPLSKVDLENGKPSLTHWQCIERQSEHSRVLLYPHTGRSHQLRVHLLAIGHPILGDVFYTDEAEHQQHPRMMLHADQLELRHPLSGEWMVFESPCPF</sequence>
<comment type="catalytic activity">
    <reaction evidence="5">
        <text>uridine(32) in tRNA = pseudouridine(32) in tRNA</text>
        <dbReference type="Rhea" id="RHEA:42544"/>
        <dbReference type="Rhea" id="RHEA-COMP:10107"/>
        <dbReference type="Rhea" id="RHEA-COMP:10108"/>
        <dbReference type="ChEBI" id="CHEBI:65314"/>
        <dbReference type="ChEBI" id="CHEBI:65315"/>
        <dbReference type="EC" id="5.4.99.28"/>
    </reaction>
</comment>
<dbReference type="RefSeq" id="WP_036549576.1">
    <property type="nucleotide sequence ID" value="NZ_JBKBNO010000006.1"/>
</dbReference>
<comment type="function">
    <text evidence="7">Dual specificity enzyme that catalyzes the synthesis of pseudouridine from uracil-746 in 23S ribosomal RNA and from uracil-32 in the anticodon stem and loop of transfer RNAs.</text>
</comment>
<dbReference type="CDD" id="cd02869">
    <property type="entry name" value="PseudoU_synth_RluA_like"/>
    <property type="match status" value="1"/>
</dbReference>
<dbReference type="InterPro" id="IPR020103">
    <property type="entry name" value="PsdUridine_synth_cat_dom_sf"/>
</dbReference>
<name>A0A063Y0W6_9GAMM</name>
<evidence type="ECO:0000256" key="3">
    <source>
        <dbReference type="ARBA" id="ARBA00022694"/>
    </source>
</evidence>
<protein>
    <recommendedName>
        <fullName evidence="10">Dual-specificity RNA pseudouridine synthase RluA</fullName>
        <ecNumber evidence="8">5.4.99.28</ecNumber>
        <ecNumber evidence="9">5.4.99.29</ecNumber>
    </recommendedName>
    <alternativeName>
        <fullName evidence="11">23S rRNA pseudouridine(746) synthase</fullName>
    </alternativeName>
    <alternativeName>
        <fullName evidence="14">Ribosomal large subunit pseudouridine synthase A</fullName>
    </alternativeName>
    <alternativeName>
        <fullName evidence="13">rRNA pseudouridylate synthase A</fullName>
    </alternativeName>
    <alternativeName>
        <fullName evidence="15">rRNA-uridine isomerase A</fullName>
    </alternativeName>
    <alternativeName>
        <fullName evidence="12">tRNA pseudouridine(32) synthase</fullName>
    </alternativeName>
</protein>
<feature type="domain" description="Pseudouridine synthase RsuA/RluA-like" evidence="16">
    <location>
        <begin position="11"/>
        <end position="156"/>
    </location>
</feature>
<comment type="caution">
    <text evidence="17">The sequence shown here is derived from an EMBL/GenBank/DDBJ whole genome shotgun (WGS) entry which is preliminary data.</text>
</comment>
<accession>A0A063Y0W6</accession>
<dbReference type="SUPFAM" id="SSF55120">
    <property type="entry name" value="Pseudouridine synthase"/>
    <property type="match status" value="1"/>
</dbReference>
<dbReference type="EC" id="5.4.99.28" evidence="8"/>
<dbReference type="GO" id="GO:0003723">
    <property type="term" value="F:RNA binding"/>
    <property type="evidence" value="ECO:0007669"/>
    <property type="project" value="InterPro"/>
</dbReference>
<keyword evidence="3" id="KW-0819">tRNA processing</keyword>
<dbReference type="EC" id="5.4.99.29" evidence="9"/>
<evidence type="ECO:0000313" key="17">
    <source>
        <dbReference type="EMBL" id="KDE38406.1"/>
    </source>
</evidence>
<evidence type="ECO:0000259" key="16">
    <source>
        <dbReference type="Pfam" id="PF00849"/>
    </source>
</evidence>
<evidence type="ECO:0000256" key="12">
    <source>
        <dbReference type="ARBA" id="ARBA00042372"/>
    </source>
</evidence>
<evidence type="ECO:0000256" key="4">
    <source>
        <dbReference type="ARBA" id="ARBA00023235"/>
    </source>
</evidence>
<dbReference type="GO" id="GO:0008033">
    <property type="term" value="P:tRNA processing"/>
    <property type="evidence" value="ECO:0007669"/>
    <property type="project" value="UniProtKB-KW"/>
</dbReference>
<dbReference type="AlphaFoldDB" id="A0A063Y0W6"/>
<dbReference type="PATRIC" id="fig|267850.7.peg.2812"/>
<dbReference type="InterPro" id="IPR006224">
    <property type="entry name" value="PsdUridine_synth_RluA-like_CS"/>
</dbReference>
<keyword evidence="4" id="KW-0413">Isomerase</keyword>
<dbReference type="GO" id="GO:0016829">
    <property type="term" value="F:lyase activity"/>
    <property type="evidence" value="ECO:0007669"/>
    <property type="project" value="UniProtKB-KW"/>
</dbReference>
<dbReference type="EMBL" id="JMSZ01000042">
    <property type="protein sequence ID" value="KDE38406.1"/>
    <property type="molecule type" value="Genomic_DNA"/>
</dbReference>
<reference evidence="17 18" key="1">
    <citation type="journal article" date="2005" name="Int. J. Syst. Evol. Microbiol.">
        <title>Nitrincola lacisaponensis gen. nov., sp. nov., a novel alkaliphilic bacterium isolated from an alkaline, saline lake.</title>
        <authorList>
            <person name="Dimitriu P.A."/>
            <person name="Shukla S.K."/>
            <person name="Conradt J."/>
            <person name="Marquez M.C."/>
            <person name="Ventosa A."/>
            <person name="Maglia A."/>
            <person name="Peyton B.M."/>
            <person name="Pinkart H.C."/>
            <person name="Mormile M.R."/>
        </authorList>
    </citation>
    <scope>NUCLEOTIDE SEQUENCE [LARGE SCALE GENOMIC DNA]</scope>
    <source>
        <strain evidence="17 18">4CA</strain>
    </source>
</reference>
<dbReference type="GO" id="GO:0160151">
    <property type="term" value="F:tRNA pseudouridine(32) synthase activity"/>
    <property type="evidence" value="ECO:0007669"/>
    <property type="project" value="UniProtKB-EC"/>
</dbReference>
<dbReference type="GO" id="GO:0160142">
    <property type="term" value="F:23S rRNA pseudouridine(746) synthase activity"/>
    <property type="evidence" value="ECO:0007669"/>
    <property type="project" value="UniProtKB-EC"/>
</dbReference>
<evidence type="ECO:0000256" key="6">
    <source>
        <dbReference type="ARBA" id="ARBA00036916"/>
    </source>
</evidence>
<dbReference type="InterPro" id="IPR050188">
    <property type="entry name" value="RluA_PseudoU_synthase"/>
</dbReference>
<keyword evidence="18" id="KW-1185">Reference proteome</keyword>
<proteinExistence type="inferred from homology"/>
<dbReference type="PANTHER" id="PTHR21600:SF91">
    <property type="entry name" value="DUAL-SPECIFICITY RNA PSEUDOURIDINE SYNTHASE RLUA"/>
    <property type="match status" value="1"/>
</dbReference>
<dbReference type="Pfam" id="PF00849">
    <property type="entry name" value="PseudoU_synth_2"/>
    <property type="match status" value="1"/>
</dbReference>
<evidence type="ECO:0000256" key="14">
    <source>
        <dbReference type="ARBA" id="ARBA00042883"/>
    </source>
</evidence>
<evidence type="ECO:0000256" key="15">
    <source>
        <dbReference type="ARBA" id="ARBA00043143"/>
    </source>
</evidence>
<dbReference type="PROSITE" id="PS01129">
    <property type="entry name" value="PSI_RLU"/>
    <property type="match status" value="1"/>
</dbReference>
<comment type="similarity">
    <text evidence="1">Belongs to the pseudouridine synthase RluA family.</text>
</comment>
<evidence type="ECO:0000256" key="10">
    <source>
        <dbReference type="ARBA" id="ARBA00039988"/>
    </source>
</evidence>
<comment type="catalytic activity">
    <reaction evidence="6">
        <text>uridine(746) in 23S rRNA = pseudouridine(746) in 23S rRNA</text>
        <dbReference type="Rhea" id="RHEA:42548"/>
        <dbReference type="Rhea" id="RHEA-COMP:10109"/>
        <dbReference type="Rhea" id="RHEA-COMP:10110"/>
        <dbReference type="ChEBI" id="CHEBI:65314"/>
        <dbReference type="ChEBI" id="CHEBI:65315"/>
        <dbReference type="EC" id="5.4.99.29"/>
    </reaction>
</comment>
<gene>
    <name evidence="17" type="ORF">ADINL_2861</name>
</gene>
<evidence type="ECO:0000256" key="8">
    <source>
        <dbReference type="ARBA" id="ARBA00038944"/>
    </source>
</evidence>
<evidence type="ECO:0000256" key="2">
    <source>
        <dbReference type="ARBA" id="ARBA00022552"/>
    </source>
</evidence>
<keyword evidence="2" id="KW-0698">rRNA processing</keyword>
<dbReference type="Proteomes" id="UP000027318">
    <property type="component" value="Unassembled WGS sequence"/>
</dbReference>
<evidence type="ECO:0000256" key="9">
    <source>
        <dbReference type="ARBA" id="ARBA00038945"/>
    </source>
</evidence>
<dbReference type="InterPro" id="IPR006145">
    <property type="entry name" value="PsdUridine_synth_RsuA/RluA"/>
</dbReference>
<dbReference type="GO" id="GO:0000455">
    <property type="term" value="P:enzyme-directed rRNA pseudouridine synthesis"/>
    <property type="evidence" value="ECO:0007669"/>
    <property type="project" value="TreeGrafter"/>
</dbReference>
<evidence type="ECO:0000256" key="1">
    <source>
        <dbReference type="ARBA" id="ARBA00010876"/>
    </source>
</evidence>
<evidence type="ECO:0000313" key="18">
    <source>
        <dbReference type="Proteomes" id="UP000027318"/>
    </source>
</evidence>
<dbReference type="Gene3D" id="3.30.2350.10">
    <property type="entry name" value="Pseudouridine synthase"/>
    <property type="match status" value="1"/>
</dbReference>
<evidence type="ECO:0000256" key="13">
    <source>
        <dbReference type="ARBA" id="ARBA00042844"/>
    </source>
</evidence>
<dbReference type="PANTHER" id="PTHR21600">
    <property type="entry name" value="MITOCHONDRIAL RNA PSEUDOURIDINE SYNTHASE"/>
    <property type="match status" value="1"/>
</dbReference>
<dbReference type="OrthoDB" id="9807829at2"/>
<keyword evidence="17" id="KW-0456">Lyase</keyword>